<dbReference type="Pfam" id="PF00383">
    <property type="entry name" value="dCMP_cyt_deam_1"/>
    <property type="match status" value="1"/>
</dbReference>
<dbReference type="EMBL" id="JBHUIP010000012">
    <property type="protein sequence ID" value="MFD2264068.1"/>
    <property type="molecule type" value="Genomic_DNA"/>
</dbReference>
<dbReference type="EC" id="3.5.4.5" evidence="4 12"/>
<comment type="function">
    <text evidence="2 12">This enzyme scavenges exogenous and endogenous cytidine and 2'-deoxycytidine for UMP synthesis.</text>
</comment>
<protein>
    <recommendedName>
        <fullName evidence="5 12">Cytidine deaminase</fullName>
        <ecNumber evidence="4 12">3.5.4.5</ecNumber>
    </recommendedName>
    <alternativeName>
        <fullName evidence="9 12">Cytidine aminohydrolase</fullName>
    </alternativeName>
</protein>
<accession>A0ABW5DSD3</accession>
<evidence type="ECO:0000256" key="3">
    <source>
        <dbReference type="ARBA" id="ARBA00006576"/>
    </source>
</evidence>
<dbReference type="CDD" id="cd01283">
    <property type="entry name" value="cytidine_deaminase"/>
    <property type="match status" value="1"/>
</dbReference>
<comment type="catalytic activity">
    <reaction evidence="10 12">
        <text>2'-deoxycytidine + H2O + H(+) = 2'-deoxyuridine + NH4(+)</text>
        <dbReference type="Rhea" id="RHEA:13433"/>
        <dbReference type="ChEBI" id="CHEBI:15377"/>
        <dbReference type="ChEBI" id="CHEBI:15378"/>
        <dbReference type="ChEBI" id="CHEBI:15698"/>
        <dbReference type="ChEBI" id="CHEBI:16450"/>
        <dbReference type="ChEBI" id="CHEBI:28938"/>
        <dbReference type="EC" id="3.5.4.5"/>
    </reaction>
</comment>
<comment type="similarity">
    <text evidence="3 12">Belongs to the cytidine and deoxycytidylate deaminase family.</text>
</comment>
<evidence type="ECO:0000256" key="9">
    <source>
        <dbReference type="ARBA" id="ARBA00032005"/>
    </source>
</evidence>
<evidence type="ECO:0000256" key="5">
    <source>
        <dbReference type="ARBA" id="ARBA00018266"/>
    </source>
</evidence>
<evidence type="ECO:0000256" key="6">
    <source>
        <dbReference type="ARBA" id="ARBA00022723"/>
    </source>
</evidence>
<keyword evidence="8 12" id="KW-0862">Zinc</keyword>
<dbReference type="Gene3D" id="3.40.140.10">
    <property type="entry name" value="Cytidine Deaminase, domain 2"/>
    <property type="match status" value="1"/>
</dbReference>
<feature type="domain" description="CMP/dCMP-type deaminase" evidence="13">
    <location>
        <begin position="7"/>
        <end position="134"/>
    </location>
</feature>
<comment type="cofactor">
    <cofactor evidence="1 12">
        <name>Zn(2+)</name>
        <dbReference type="ChEBI" id="CHEBI:29105"/>
    </cofactor>
</comment>
<dbReference type="Proteomes" id="UP001597295">
    <property type="component" value="Unassembled WGS sequence"/>
</dbReference>
<evidence type="ECO:0000313" key="15">
    <source>
        <dbReference type="Proteomes" id="UP001597295"/>
    </source>
</evidence>
<name>A0ABW5DSD3_9PROT</name>
<dbReference type="PROSITE" id="PS51747">
    <property type="entry name" value="CYT_DCMP_DEAMINASES_2"/>
    <property type="match status" value="1"/>
</dbReference>
<evidence type="ECO:0000256" key="4">
    <source>
        <dbReference type="ARBA" id="ARBA00012783"/>
    </source>
</evidence>
<evidence type="ECO:0000256" key="1">
    <source>
        <dbReference type="ARBA" id="ARBA00001947"/>
    </source>
</evidence>
<evidence type="ECO:0000259" key="13">
    <source>
        <dbReference type="PROSITE" id="PS51747"/>
    </source>
</evidence>
<evidence type="ECO:0000256" key="2">
    <source>
        <dbReference type="ARBA" id="ARBA00003949"/>
    </source>
</evidence>
<dbReference type="NCBIfam" id="NF004064">
    <property type="entry name" value="PRK05578.1"/>
    <property type="match status" value="1"/>
</dbReference>
<dbReference type="NCBIfam" id="TIGR01354">
    <property type="entry name" value="cyt_deam_tetra"/>
    <property type="match status" value="1"/>
</dbReference>
<evidence type="ECO:0000256" key="7">
    <source>
        <dbReference type="ARBA" id="ARBA00022801"/>
    </source>
</evidence>
<reference evidence="15" key="1">
    <citation type="journal article" date="2019" name="Int. J. Syst. Evol. Microbiol.">
        <title>The Global Catalogue of Microorganisms (GCM) 10K type strain sequencing project: providing services to taxonomists for standard genome sequencing and annotation.</title>
        <authorList>
            <consortium name="The Broad Institute Genomics Platform"/>
            <consortium name="The Broad Institute Genome Sequencing Center for Infectious Disease"/>
            <person name="Wu L."/>
            <person name="Ma J."/>
        </authorList>
    </citation>
    <scope>NUCLEOTIDE SEQUENCE [LARGE SCALE GENOMIC DNA]</scope>
    <source>
        <strain evidence="15">CGMCC 1.19062</strain>
    </source>
</reference>
<dbReference type="SUPFAM" id="SSF53927">
    <property type="entry name" value="Cytidine deaminase-like"/>
    <property type="match status" value="1"/>
</dbReference>
<dbReference type="PANTHER" id="PTHR11644:SF2">
    <property type="entry name" value="CYTIDINE DEAMINASE"/>
    <property type="match status" value="1"/>
</dbReference>
<gene>
    <name evidence="14" type="primary">cdd</name>
    <name evidence="14" type="ORF">ACFSM5_14295</name>
</gene>
<evidence type="ECO:0000256" key="12">
    <source>
        <dbReference type="RuleBase" id="RU364006"/>
    </source>
</evidence>
<evidence type="ECO:0000256" key="8">
    <source>
        <dbReference type="ARBA" id="ARBA00022833"/>
    </source>
</evidence>
<dbReference type="InterPro" id="IPR016192">
    <property type="entry name" value="APOBEC/CMP_deaminase_Zn-bd"/>
</dbReference>
<sequence>MFELTPEMTKRLVKAAMTARGNAYAPYSRYNVGAALLGEDDVIYPGANVENAAYPQGACAETSAISHMVLAGPRRYKAAAVIGSGPDFCTPCGGCRQRLFEFGDASTPIILCKADGSHVVQTLGELLPMAFGPSELPDNMKPILEAYQARRPDVRQA</sequence>
<evidence type="ECO:0000313" key="14">
    <source>
        <dbReference type="EMBL" id="MFD2264068.1"/>
    </source>
</evidence>
<keyword evidence="7 12" id="KW-0378">Hydrolase</keyword>
<dbReference type="PROSITE" id="PS00903">
    <property type="entry name" value="CYT_DCMP_DEAMINASES_1"/>
    <property type="match status" value="1"/>
</dbReference>
<keyword evidence="15" id="KW-1185">Reference proteome</keyword>
<dbReference type="InterPro" id="IPR006262">
    <property type="entry name" value="Cyt_deam_tetra"/>
</dbReference>
<comment type="catalytic activity">
    <reaction evidence="11 12">
        <text>cytidine + H2O + H(+) = uridine + NH4(+)</text>
        <dbReference type="Rhea" id="RHEA:16069"/>
        <dbReference type="ChEBI" id="CHEBI:15377"/>
        <dbReference type="ChEBI" id="CHEBI:15378"/>
        <dbReference type="ChEBI" id="CHEBI:16704"/>
        <dbReference type="ChEBI" id="CHEBI:17562"/>
        <dbReference type="ChEBI" id="CHEBI:28938"/>
        <dbReference type="EC" id="3.5.4.5"/>
    </reaction>
</comment>
<evidence type="ECO:0000256" key="10">
    <source>
        <dbReference type="ARBA" id="ARBA00049252"/>
    </source>
</evidence>
<proteinExistence type="inferred from homology"/>
<dbReference type="InterPro" id="IPR002125">
    <property type="entry name" value="CMP_dCMP_dom"/>
</dbReference>
<dbReference type="GO" id="GO:0004126">
    <property type="term" value="F:cytidine deaminase activity"/>
    <property type="evidence" value="ECO:0007669"/>
    <property type="project" value="UniProtKB-EC"/>
</dbReference>
<dbReference type="RefSeq" id="WP_379877108.1">
    <property type="nucleotide sequence ID" value="NZ_JBHUIP010000012.1"/>
</dbReference>
<evidence type="ECO:0000256" key="11">
    <source>
        <dbReference type="ARBA" id="ARBA00049558"/>
    </source>
</evidence>
<organism evidence="14 15">
    <name type="scientific">Lacibacterium aquatile</name>
    <dbReference type="NCBI Taxonomy" id="1168082"/>
    <lineage>
        <taxon>Bacteria</taxon>
        <taxon>Pseudomonadati</taxon>
        <taxon>Pseudomonadota</taxon>
        <taxon>Alphaproteobacteria</taxon>
        <taxon>Rhodospirillales</taxon>
        <taxon>Rhodospirillaceae</taxon>
    </lineage>
</organism>
<keyword evidence="6 12" id="KW-0479">Metal-binding</keyword>
<dbReference type="PANTHER" id="PTHR11644">
    <property type="entry name" value="CYTIDINE DEAMINASE"/>
    <property type="match status" value="1"/>
</dbReference>
<comment type="caution">
    <text evidence="14">The sequence shown here is derived from an EMBL/GenBank/DDBJ whole genome shotgun (WGS) entry which is preliminary data.</text>
</comment>
<dbReference type="InterPro" id="IPR016193">
    <property type="entry name" value="Cytidine_deaminase-like"/>
</dbReference>
<dbReference type="InterPro" id="IPR050202">
    <property type="entry name" value="Cyt/Deoxycyt_deaminase"/>
</dbReference>